<evidence type="ECO:0008006" key="4">
    <source>
        <dbReference type="Google" id="ProtNLM"/>
    </source>
</evidence>
<comment type="caution">
    <text evidence="2">The sequence shown here is derived from an EMBL/GenBank/DDBJ whole genome shotgun (WGS) entry which is preliminary data.</text>
</comment>
<feature type="region of interest" description="Disordered" evidence="1">
    <location>
        <begin position="89"/>
        <end position="113"/>
    </location>
</feature>
<keyword evidence="3" id="KW-1185">Reference proteome</keyword>
<sequence>MTKRKFYKAPAVEEDVSDPSVELADDDDDDDEDYASEGSESVSVRNTFRDLRSKSAIITDDAIFQVIKRVTCNTIRQFVCDEGISASRKRRRNGSVNMPTPKLGASDGAGSSKTSTRFNVTYFADVIEDLDDHQKKVIGDYGFGFLLDFDRCFIPHPFARWIADHVRVKTSDIVVNNRSIPLSKESVHDVVGTPIGGKRIEKDSAGGKVAFLSLMNRSTLPKITEFGDKLKKKNLSDDEIVRSFLVAALANFLCPNSNTILCPNYLTPLIDIKTAKDWDWSDLVYVRIMKALTKYQSLEKKAAPGSSVVLGGCMYYLCVVYLDYLDFAHRTLPPPTIPRIKVWKQDMIKVIIMAKASEGFFCYM</sequence>
<accession>A0A5J9UZJ1</accession>
<dbReference type="EMBL" id="RWGY01000011">
    <property type="protein sequence ID" value="TVU28664.1"/>
    <property type="molecule type" value="Genomic_DNA"/>
</dbReference>
<dbReference type="Proteomes" id="UP000324897">
    <property type="component" value="Chromosome 1"/>
</dbReference>
<evidence type="ECO:0000313" key="2">
    <source>
        <dbReference type="EMBL" id="TVU28664.1"/>
    </source>
</evidence>
<feature type="compositionally biased region" description="Acidic residues" evidence="1">
    <location>
        <begin position="12"/>
        <end position="35"/>
    </location>
</feature>
<feature type="region of interest" description="Disordered" evidence="1">
    <location>
        <begin position="1"/>
        <end position="40"/>
    </location>
</feature>
<dbReference type="OrthoDB" id="694300at2759"/>
<protein>
    <recommendedName>
        <fullName evidence="4">Aminotransferase-like plant mobile domain-containing protein</fullName>
    </recommendedName>
</protein>
<dbReference type="PANTHER" id="PTHR34835:SF60">
    <property type="entry name" value="OS10G0490300 PROTEIN"/>
    <property type="match status" value="1"/>
</dbReference>
<evidence type="ECO:0000256" key="1">
    <source>
        <dbReference type="SAM" id="MobiDB-lite"/>
    </source>
</evidence>
<proteinExistence type="predicted"/>
<gene>
    <name evidence="2" type="ORF">EJB05_20193</name>
</gene>
<organism evidence="2 3">
    <name type="scientific">Eragrostis curvula</name>
    <name type="common">weeping love grass</name>
    <dbReference type="NCBI Taxonomy" id="38414"/>
    <lineage>
        <taxon>Eukaryota</taxon>
        <taxon>Viridiplantae</taxon>
        <taxon>Streptophyta</taxon>
        <taxon>Embryophyta</taxon>
        <taxon>Tracheophyta</taxon>
        <taxon>Spermatophyta</taxon>
        <taxon>Magnoliopsida</taxon>
        <taxon>Liliopsida</taxon>
        <taxon>Poales</taxon>
        <taxon>Poaceae</taxon>
        <taxon>PACMAD clade</taxon>
        <taxon>Chloridoideae</taxon>
        <taxon>Eragrostideae</taxon>
        <taxon>Eragrostidinae</taxon>
        <taxon>Eragrostis</taxon>
    </lineage>
</organism>
<reference evidence="2 3" key="1">
    <citation type="journal article" date="2019" name="Sci. Rep.">
        <title>A high-quality genome of Eragrostis curvula grass provides insights into Poaceae evolution and supports new strategies to enhance forage quality.</title>
        <authorList>
            <person name="Carballo J."/>
            <person name="Santos B.A.C.M."/>
            <person name="Zappacosta D."/>
            <person name="Garbus I."/>
            <person name="Selva J.P."/>
            <person name="Gallo C.A."/>
            <person name="Diaz A."/>
            <person name="Albertini E."/>
            <person name="Caccamo M."/>
            <person name="Echenique V."/>
        </authorList>
    </citation>
    <scope>NUCLEOTIDE SEQUENCE [LARGE SCALE GENOMIC DNA]</scope>
    <source>
        <strain evidence="3">cv. Victoria</strain>
        <tissue evidence="2">Leaf</tissue>
    </source>
</reference>
<feature type="non-terminal residue" evidence="2">
    <location>
        <position position="364"/>
    </location>
</feature>
<dbReference type="PANTHER" id="PTHR34835">
    <property type="entry name" value="OS07G0283600 PROTEIN-RELATED"/>
    <property type="match status" value="1"/>
</dbReference>
<name>A0A5J9UZJ1_9POAL</name>
<evidence type="ECO:0000313" key="3">
    <source>
        <dbReference type="Proteomes" id="UP000324897"/>
    </source>
</evidence>
<dbReference type="Gramene" id="TVU28664">
    <property type="protein sequence ID" value="TVU28664"/>
    <property type="gene ID" value="EJB05_20193"/>
</dbReference>
<dbReference type="AlphaFoldDB" id="A0A5J9UZJ1"/>